<evidence type="ECO:0000313" key="1">
    <source>
        <dbReference type="EnsemblPlants" id="OMERI03G07230.10"/>
    </source>
</evidence>
<evidence type="ECO:0000313" key="2">
    <source>
        <dbReference type="Proteomes" id="UP000008021"/>
    </source>
</evidence>
<reference evidence="1" key="1">
    <citation type="submission" date="2015-04" db="UniProtKB">
        <authorList>
            <consortium name="EnsemblPlants"/>
        </authorList>
    </citation>
    <scope>IDENTIFICATION</scope>
</reference>
<accession>A0A0E0CWU2</accession>
<dbReference type="AlphaFoldDB" id="A0A0E0CWU2"/>
<dbReference type="HOGENOM" id="CLU_2798270_0_0_1"/>
<sequence length="68" mass="7948">MAVAEDLKLIKLICWIWNKMKRSKQENELSNQDEKDLMGHKMLVEIFSNIVCILEKLSKDKSPTLTID</sequence>
<keyword evidence="2" id="KW-1185">Reference proteome</keyword>
<protein>
    <submittedName>
        <fullName evidence="1">Uncharacterized protein</fullName>
    </submittedName>
</protein>
<organism evidence="1">
    <name type="scientific">Oryza meridionalis</name>
    <dbReference type="NCBI Taxonomy" id="40149"/>
    <lineage>
        <taxon>Eukaryota</taxon>
        <taxon>Viridiplantae</taxon>
        <taxon>Streptophyta</taxon>
        <taxon>Embryophyta</taxon>
        <taxon>Tracheophyta</taxon>
        <taxon>Spermatophyta</taxon>
        <taxon>Magnoliopsida</taxon>
        <taxon>Liliopsida</taxon>
        <taxon>Poales</taxon>
        <taxon>Poaceae</taxon>
        <taxon>BOP clade</taxon>
        <taxon>Oryzoideae</taxon>
        <taxon>Oryzeae</taxon>
        <taxon>Oryzinae</taxon>
        <taxon>Oryza</taxon>
    </lineage>
</organism>
<dbReference type="Gramene" id="OMERI03G07230.10">
    <property type="protein sequence ID" value="OMERI03G07230.10"/>
    <property type="gene ID" value="OMERI03G07230"/>
</dbReference>
<proteinExistence type="predicted"/>
<name>A0A0E0CWU2_9ORYZ</name>
<reference evidence="1" key="2">
    <citation type="submission" date="2018-05" db="EMBL/GenBank/DDBJ databases">
        <title>OmerRS3 (Oryza meridionalis Reference Sequence Version 3).</title>
        <authorList>
            <person name="Zhang J."/>
            <person name="Kudrna D."/>
            <person name="Lee S."/>
            <person name="Talag J."/>
            <person name="Welchert J."/>
            <person name="Wing R.A."/>
        </authorList>
    </citation>
    <scope>NUCLEOTIDE SEQUENCE [LARGE SCALE GENOMIC DNA]</scope>
    <source>
        <strain evidence="1">cv. OR44</strain>
    </source>
</reference>
<dbReference type="Proteomes" id="UP000008021">
    <property type="component" value="Chromosome 3"/>
</dbReference>
<dbReference type="EnsemblPlants" id="OMERI03G07230.10">
    <property type="protein sequence ID" value="OMERI03G07230.10"/>
    <property type="gene ID" value="OMERI03G07230"/>
</dbReference>